<reference evidence="2" key="1">
    <citation type="submission" date="2017-09" db="EMBL/GenBank/DDBJ databases">
        <title>Depth-based differentiation of microbial function through sediment-hosted aquifers and enrichment of novel symbionts in the deep terrestrial subsurface.</title>
        <authorList>
            <person name="Probst A.J."/>
            <person name="Ladd B."/>
            <person name="Jarett J.K."/>
            <person name="Geller-Mcgrath D.E."/>
            <person name="Sieber C.M.K."/>
            <person name="Emerson J.B."/>
            <person name="Anantharaman K."/>
            <person name="Thomas B.C."/>
            <person name="Malmstrom R."/>
            <person name="Stieglmeier M."/>
            <person name="Klingl A."/>
            <person name="Woyke T."/>
            <person name="Ryan C.M."/>
            <person name="Banfield J.F."/>
        </authorList>
    </citation>
    <scope>NUCLEOTIDE SEQUENCE [LARGE SCALE GENOMIC DNA]</scope>
</reference>
<dbReference type="Proteomes" id="UP000231196">
    <property type="component" value="Unassembled WGS sequence"/>
</dbReference>
<organism evidence="1 2">
    <name type="scientific">Candidatus Collierbacteria bacterium CG_4_9_14_3_um_filter_43_16</name>
    <dbReference type="NCBI Taxonomy" id="1974532"/>
    <lineage>
        <taxon>Bacteria</taxon>
        <taxon>Candidatus Collieribacteriota</taxon>
    </lineage>
</organism>
<dbReference type="Pfam" id="PF02810">
    <property type="entry name" value="SEC-C"/>
    <property type="match status" value="1"/>
</dbReference>
<evidence type="ECO:0008006" key="3">
    <source>
        <dbReference type="Google" id="ProtNLM"/>
    </source>
</evidence>
<protein>
    <recommendedName>
        <fullName evidence="3">SEC-C domain-containing protein</fullName>
    </recommendedName>
</protein>
<dbReference type="SUPFAM" id="SSF103642">
    <property type="entry name" value="Sec-C motif"/>
    <property type="match status" value="1"/>
</dbReference>
<dbReference type="AlphaFoldDB" id="A0A2M8BTG2"/>
<dbReference type="EMBL" id="PFUC01000085">
    <property type="protein sequence ID" value="PJB47164.1"/>
    <property type="molecule type" value="Genomic_DNA"/>
</dbReference>
<accession>A0A2M8BTG2</accession>
<name>A0A2M8BTG2_9BACT</name>
<dbReference type="Gene3D" id="3.10.450.50">
    <property type="match status" value="1"/>
</dbReference>
<gene>
    <name evidence="1" type="ORF">CO104_04395</name>
</gene>
<sequence length="54" mass="6205">PLKGRMFPASVNELYKGEILRDRKNQIFKASRNDLCPCGSGKKFKKCHLLLNKI</sequence>
<comment type="caution">
    <text evidence="1">The sequence shown here is derived from an EMBL/GenBank/DDBJ whole genome shotgun (WGS) entry which is preliminary data.</text>
</comment>
<proteinExistence type="predicted"/>
<dbReference type="InterPro" id="IPR004027">
    <property type="entry name" value="SEC_C_motif"/>
</dbReference>
<evidence type="ECO:0000313" key="1">
    <source>
        <dbReference type="EMBL" id="PJB47164.1"/>
    </source>
</evidence>
<feature type="non-terminal residue" evidence="1">
    <location>
        <position position="1"/>
    </location>
</feature>
<evidence type="ECO:0000313" key="2">
    <source>
        <dbReference type="Proteomes" id="UP000231196"/>
    </source>
</evidence>